<evidence type="ECO:0000256" key="2">
    <source>
        <dbReference type="ARBA" id="ARBA00006599"/>
    </source>
</evidence>
<evidence type="ECO:0000256" key="4">
    <source>
        <dbReference type="ARBA" id="ARBA00022746"/>
    </source>
</evidence>
<evidence type="ECO:0000313" key="7">
    <source>
        <dbReference type="EMBL" id="CAD9233146.1"/>
    </source>
</evidence>
<dbReference type="PANTHER" id="PTHR39757:SF5">
    <property type="entry name" value="OS02G0190600 PROTEIN"/>
    <property type="match status" value="1"/>
</dbReference>
<dbReference type="EMBL" id="HBGH01009418">
    <property type="protein sequence ID" value="CAD9233146.1"/>
    <property type="molecule type" value="Transcribed_RNA"/>
</dbReference>
<gene>
    <name evidence="7" type="ORF">CCAE0312_LOCUS5231</name>
</gene>
<keyword evidence="5" id="KW-0520">NAD</keyword>
<dbReference type="NCBIfam" id="TIGR01790">
    <property type="entry name" value="carotene-cycl"/>
    <property type="match status" value="1"/>
</dbReference>
<dbReference type="AlphaFoldDB" id="A0A7S1XD83"/>
<dbReference type="InterPro" id="IPR036188">
    <property type="entry name" value="FAD/NAD-bd_sf"/>
</dbReference>
<dbReference type="Pfam" id="PF05834">
    <property type="entry name" value="Lycopene_cycl"/>
    <property type="match status" value="1"/>
</dbReference>
<dbReference type="PANTHER" id="PTHR39757">
    <property type="match status" value="1"/>
</dbReference>
<dbReference type="Gene3D" id="3.50.50.60">
    <property type="entry name" value="FAD/NAD(P)-binding domain"/>
    <property type="match status" value="1"/>
</dbReference>
<reference evidence="7" key="1">
    <citation type="submission" date="2021-01" db="EMBL/GenBank/DDBJ databases">
        <authorList>
            <person name="Corre E."/>
            <person name="Pelletier E."/>
            <person name="Niang G."/>
            <person name="Scheremetjew M."/>
            <person name="Finn R."/>
            <person name="Kale V."/>
            <person name="Holt S."/>
            <person name="Cochrane G."/>
            <person name="Meng A."/>
            <person name="Brown T."/>
            <person name="Cohen L."/>
        </authorList>
    </citation>
    <scope>NUCLEOTIDE SEQUENCE</scope>
    <source>
        <strain evidence="7">SAG 36.94</strain>
    </source>
</reference>
<dbReference type="GO" id="GO:0016117">
    <property type="term" value="P:carotenoid biosynthetic process"/>
    <property type="evidence" value="ECO:0007669"/>
    <property type="project" value="UniProtKB-KW"/>
</dbReference>
<evidence type="ECO:0000256" key="6">
    <source>
        <dbReference type="ARBA" id="ARBA00037906"/>
    </source>
</evidence>
<dbReference type="GO" id="GO:0016860">
    <property type="term" value="F:intramolecular oxidoreductase activity"/>
    <property type="evidence" value="ECO:0007669"/>
    <property type="project" value="UniProtKB-ARBA"/>
</dbReference>
<protein>
    <recommendedName>
        <fullName evidence="3">lycopene beta-cyclase</fullName>
        <ecNumber evidence="3">5.5.1.19</ecNumber>
    </recommendedName>
</protein>
<keyword evidence="4" id="KW-0125">Carotenoid biosynthesis</keyword>
<dbReference type="EC" id="5.5.1.19" evidence="3"/>
<evidence type="ECO:0000256" key="5">
    <source>
        <dbReference type="ARBA" id="ARBA00023027"/>
    </source>
</evidence>
<proteinExistence type="inferred from homology"/>
<accession>A0A7S1XD83</accession>
<sequence>MKTMRTPWSSCGTSFVGNTGSLIWSVPDARICRRQRFHCGRVLCRVELGSDGLVDVAVVGAGPAGLSLAAELGQLGLSVVCLDQALSQPWPNNYGVWVHEMRRAGHEDCLAHRWESTAVYLTPPMGSPKQVFPVPYGRMDRAKMKDKLLAICERDGVRLEHENVSHVDQTASPYFSVVHFGVDSTLRARIFVDATGHSRKFAKFEPGSDPGFQAAYGIEAEVEEDHGFPLGEMVLMDYRDDYMQGSDYDRAEAERVPLFLYVMPTAKNKLFLEETSLVASPPVSFPYLKERLYKRLAHMGVTVKSVEEEEFCLIPMGGTLPVRGQRTIAFGGTAGLVHPATGYMVSNTLYMSKKFASVIHSKLSDPDKTADELADELWKEIWEKTFLRLRDFHVFGGEFLRRRSSSELREFLHAFFQIPIDLWTQFLAFDLLNPFDRVRYGLGVFFYTTNRIRALLIAEAAFLGRWPLLRSVLPLQDVERREELNIS</sequence>
<comment type="pathway">
    <text evidence="6">Carotenoid biosynthesis; beta-zeacarotene biosynthesis.</text>
</comment>
<organism evidence="7">
    <name type="scientific">Compsopogon caeruleus</name>
    <dbReference type="NCBI Taxonomy" id="31354"/>
    <lineage>
        <taxon>Eukaryota</taxon>
        <taxon>Rhodophyta</taxon>
        <taxon>Compsopogonophyceae</taxon>
        <taxon>Compsopogonales</taxon>
        <taxon>Compsopogonaceae</taxon>
        <taxon>Compsopogon</taxon>
    </lineage>
</organism>
<evidence type="ECO:0000256" key="3">
    <source>
        <dbReference type="ARBA" id="ARBA00012242"/>
    </source>
</evidence>
<dbReference type="SUPFAM" id="SSF51905">
    <property type="entry name" value="FAD/NAD(P)-binding domain"/>
    <property type="match status" value="1"/>
</dbReference>
<comment type="pathway">
    <text evidence="1">Carotenoid biosynthesis; beta-carotene biosynthesis.</text>
</comment>
<dbReference type="GO" id="GO:0016705">
    <property type="term" value="F:oxidoreductase activity, acting on paired donors, with incorporation or reduction of molecular oxygen"/>
    <property type="evidence" value="ECO:0007669"/>
    <property type="project" value="InterPro"/>
</dbReference>
<dbReference type="PRINTS" id="PR00420">
    <property type="entry name" value="RNGMNOXGNASE"/>
</dbReference>
<name>A0A7S1XD83_9RHOD</name>
<evidence type="ECO:0000256" key="1">
    <source>
        <dbReference type="ARBA" id="ARBA00005089"/>
    </source>
</evidence>
<dbReference type="InterPro" id="IPR010108">
    <property type="entry name" value="Lycopene_cyclase_b/e"/>
</dbReference>
<comment type="similarity">
    <text evidence="2">Belongs to the lycopene cyclase family.</text>
</comment>